<evidence type="ECO:0000313" key="3">
    <source>
        <dbReference type="Proteomes" id="UP000292686"/>
    </source>
</evidence>
<dbReference type="EMBL" id="SDPM01000015">
    <property type="protein sequence ID" value="RXZ84971.1"/>
    <property type="molecule type" value="Genomic_DNA"/>
</dbReference>
<dbReference type="GO" id="GO:0009435">
    <property type="term" value="P:NAD+ biosynthetic process"/>
    <property type="evidence" value="ECO:0007669"/>
    <property type="project" value="InterPro"/>
</dbReference>
<dbReference type="AlphaFoldDB" id="A0A4Q2M544"/>
<gene>
    <name evidence="1" type="ORF">BJ972_003000</name>
    <name evidence="2" type="ORF">ESP50_17640</name>
</gene>
<evidence type="ECO:0000313" key="2">
    <source>
        <dbReference type="EMBL" id="RXZ84971.1"/>
    </source>
</evidence>
<evidence type="ECO:0000313" key="4">
    <source>
        <dbReference type="Proteomes" id="UP000581087"/>
    </source>
</evidence>
<organism evidence="2 3">
    <name type="scientific">Agromyces atrinae</name>
    <dbReference type="NCBI Taxonomy" id="592376"/>
    <lineage>
        <taxon>Bacteria</taxon>
        <taxon>Bacillati</taxon>
        <taxon>Actinomycetota</taxon>
        <taxon>Actinomycetes</taxon>
        <taxon>Micrococcales</taxon>
        <taxon>Microbacteriaceae</taxon>
        <taxon>Agromyces</taxon>
    </lineage>
</organism>
<dbReference type="InterPro" id="IPR005288">
    <property type="entry name" value="NadB"/>
</dbReference>
<reference evidence="1 4" key="2">
    <citation type="submission" date="2020-07" db="EMBL/GenBank/DDBJ databases">
        <title>Sequencing the genomes of 1000 actinobacteria strains.</title>
        <authorList>
            <person name="Klenk H.-P."/>
        </authorList>
    </citation>
    <scope>NUCLEOTIDE SEQUENCE [LARGE SCALE GENOMIC DNA]</scope>
    <source>
        <strain evidence="1 4">DSM 23870</strain>
    </source>
</reference>
<dbReference type="Gene3D" id="3.50.50.60">
    <property type="entry name" value="FAD/NAD(P)-binding domain"/>
    <property type="match status" value="1"/>
</dbReference>
<dbReference type="PANTHER" id="PTHR42716:SF1">
    <property type="entry name" value="SLL0471 PROTEIN"/>
    <property type="match status" value="1"/>
</dbReference>
<dbReference type="SUPFAM" id="SSF51905">
    <property type="entry name" value="FAD/NAD(P)-binding domain"/>
    <property type="match status" value="1"/>
</dbReference>
<keyword evidence="3" id="KW-1185">Reference proteome</keyword>
<dbReference type="PANTHER" id="PTHR42716">
    <property type="entry name" value="L-ASPARTATE OXIDASE"/>
    <property type="match status" value="1"/>
</dbReference>
<dbReference type="InterPro" id="IPR036188">
    <property type="entry name" value="FAD/NAD-bd_sf"/>
</dbReference>
<dbReference type="Pfam" id="PF12831">
    <property type="entry name" value="FAD_oxidored"/>
    <property type="match status" value="1"/>
</dbReference>
<dbReference type="RefSeq" id="WP_129177280.1">
    <property type="nucleotide sequence ID" value="NZ_JACCBI010000001.1"/>
</dbReference>
<name>A0A4Q2M544_9MICO</name>
<comment type="caution">
    <text evidence="2">The sequence shown here is derived from an EMBL/GenBank/DDBJ whole genome shotgun (WGS) entry which is preliminary data.</text>
</comment>
<accession>A0A4Q2M544</accession>
<reference evidence="2 3" key="1">
    <citation type="submission" date="2019-01" db="EMBL/GenBank/DDBJ databases">
        <title>Agromyces.</title>
        <authorList>
            <person name="Li J."/>
        </authorList>
    </citation>
    <scope>NUCLEOTIDE SEQUENCE [LARGE SCALE GENOMIC DNA]</scope>
    <source>
        <strain evidence="2 3">DSM 23870</strain>
    </source>
</reference>
<dbReference type="GO" id="GO:0008734">
    <property type="term" value="F:L-aspartate oxidase activity"/>
    <property type="evidence" value="ECO:0007669"/>
    <property type="project" value="InterPro"/>
</dbReference>
<protein>
    <submittedName>
        <fullName evidence="2">FAD-dependent oxidoreductase</fullName>
    </submittedName>
    <submittedName>
        <fullName evidence="1">Glycine/D-amino acid oxidase-like deaminating enzyme</fullName>
    </submittedName>
</protein>
<dbReference type="EMBL" id="JACCBI010000001">
    <property type="protein sequence ID" value="NYD68481.1"/>
    <property type="molecule type" value="Genomic_DNA"/>
</dbReference>
<dbReference type="Proteomes" id="UP000581087">
    <property type="component" value="Unassembled WGS sequence"/>
</dbReference>
<proteinExistence type="predicted"/>
<dbReference type="Proteomes" id="UP000292686">
    <property type="component" value="Unassembled WGS sequence"/>
</dbReference>
<dbReference type="OrthoDB" id="615715at2"/>
<sequence>MKQQQADLLIVGGGVGGVAAALAALRRGASVIMTEQTPWLGGQLTTQLVPSDEHRRIETTGRNESYARFRDLVRDHYRAYYPLTDAARADPHLNPGAAWVSPLSVEPTVILSVIHSMLRPYEAAGRLVVMRETVPLAVHSEGDRVTGVTVRDAEGNELDLAAPFVIDATELGDLLDLGGIEHVTGRESRGDTGEPSAPEKADPLDMQSVTWCFAVEHLAGEDHTIDRPADYDYFRDWRPPQLDGERVLGFRRAAHDGSIARDYTLTINADDDPFAIDVDHRNMGEAPELWNYRRVAARRQFQPGTYESDVVIVNWPMNDYVGGPLFGTPDAASHWTGSKELSRSLLYWLQTEAPRPDGGTGWPGLRLAPRVTGTADGFAMMPYFRESRRIRAERTIVEQDFDRDLRDGRGAERYPDTVGVGHYYWIDRHATTGGSAGGGGLPEPFEIPLGALVPQRVRNLIPAAKNIGTTHISNGSYRLQPVEWSIGEAAGALAAYCIANRLEPSAVRSDARHLDDFQRDLERGGAQLRWDPALRW</sequence>
<evidence type="ECO:0000313" key="1">
    <source>
        <dbReference type="EMBL" id="NYD68481.1"/>
    </source>
</evidence>